<evidence type="ECO:0000256" key="5">
    <source>
        <dbReference type="ARBA" id="ARBA00022832"/>
    </source>
</evidence>
<evidence type="ECO:0000256" key="4">
    <source>
        <dbReference type="ARBA" id="ARBA00022692"/>
    </source>
</evidence>
<evidence type="ECO:0000256" key="2">
    <source>
        <dbReference type="ARBA" id="ARBA00022516"/>
    </source>
</evidence>
<evidence type="ECO:0000313" key="11">
    <source>
        <dbReference type="Proteomes" id="UP000515204"/>
    </source>
</evidence>
<dbReference type="PANTHER" id="PTHR11157">
    <property type="entry name" value="FATTY ACID ACYL TRANSFERASE-RELATED"/>
    <property type="match status" value="1"/>
</dbReference>
<evidence type="ECO:0000256" key="8">
    <source>
        <dbReference type="ARBA" id="ARBA00023136"/>
    </source>
</evidence>
<dbReference type="AlphaFoldDB" id="A0A6P3YB12"/>
<proteinExistence type="inferred from homology"/>
<dbReference type="GO" id="GO:0042761">
    <property type="term" value="P:very long-chain fatty acid biosynthetic process"/>
    <property type="evidence" value="ECO:0007669"/>
    <property type="project" value="TreeGrafter"/>
</dbReference>
<feature type="transmembrane region" description="Helical" evidence="10">
    <location>
        <begin position="59"/>
        <end position="80"/>
    </location>
</feature>
<evidence type="ECO:0000313" key="12">
    <source>
        <dbReference type="RefSeq" id="XP_014487202.1"/>
    </source>
</evidence>
<dbReference type="RefSeq" id="XP_014487202.1">
    <property type="nucleotide sequence ID" value="XM_014631716.1"/>
</dbReference>
<name>A0A6P3YB12_DINQU</name>
<keyword evidence="9 10" id="KW-0275">Fatty acid biosynthesis</keyword>
<dbReference type="GO" id="GO:0005789">
    <property type="term" value="C:endoplasmic reticulum membrane"/>
    <property type="evidence" value="ECO:0007669"/>
    <property type="project" value="TreeGrafter"/>
</dbReference>
<dbReference type="Pfam" id="PF01151">
    <property type="entry name" value="ELO"/>
    <property type="match status" value="1"/>
</dbReference>
<keyword evidence="5 10" id="KW-0276">Fatty acid metabolism</keyword>
<comment type="similarity">
    <text evidence="10">Belongs to the ELO family.</text>
</comment>
<evidence type="ECO:0000256" key="9">
    <source>
        <dbReference type="ARBA" id="ARBA00023160"/>
    </source>
</evidence>
<feature type="transmembrane region" description="Helical" evidence="10">
    <location>
        <begin position="28"/>
        <end position="47"/>
    </location>
</feature>
<sequence length="140" mass="16382">FLHVYHHCGMVVAAWICVKYYPGGHGTFIGLINTFVHSIMYTYYLLSSMKINMKSWKKHITQLQMIQFFIVALHITQLFWTDCEYPKWTAFVLIPQNVFLLLLFAEFYYYAYVKPTNSATSTELKGNSVSFDPNDKVKIT</sequence>
<feature type="transmembrane region" description="Helical" evidence="10">
    <location>
        <begin position="92"/>
        <end position="111"/>
    </location>
</feature>
<keyword evidence="2 10" id="KW-0444">Lipid biosynthesis</keyword>
<dbReference type="OrthoDB" id="434092at2759"/>
<reference evidence="12" key="1">
    <citation type="submission" date="2025-08" db="UniProtKB">
        <authorList>
            <consortium name="RefSeq"/>
        </authorList>
    </citation>
    <scope>IDENTIFICATION</scope>
</reference>
<dbReference type="GO" id="GO:0019367">
    <property type="term" value="P:fatty acid elongation, saturated fatty acid"/>
    <property type="evidence" value="ECO:0007669"/>
    <property type="project" value="TreeGrafter"/>
</dbReference>
<dbReference type="EC" id="2.3.1.199" evidence="10"/>
<dbReference type="KEGG" id="dqu:106750997"/>
<dbReference type="Proteomes" id="UP000515204">
    <property type="component" value="Unplaced"/>
</dbReference>
<dbReference type="PANTHER" id="PTHR11157:SF21">
    <property type="entry name" value="ELONGATION OF VERY LONG CHAIN FATTY ACIDS PROTEIN"/>
    <property type="match status" value="1"/>
</dbReference>
<evidence type="ECO:0000256" key="3">
    <source>
        <dbReference type="ARBA" id="ARBA00022679"/>
    </source>
</evidence>
<comment type="catalytic activity">
    <reaction evidence="10">
        <text>a very-long-chain acyl-CoA + malonyl-CoA + H(+) = a very-long-chain 3-oxoacyl-CoA + CO2 + CoA</text>
        <dbReference type="Rhea" id="RHEA:32727"/>
        <dbReference type="ChEBI" id="CHEBI:15378"/>
        <dbReference type="ChEBI" id="CHEBI:16526"/>
        <dbReference type="ChEBI" id="CHEBI:57287"/>
        <dbReference type="ChEBI" id="CHEBI:57384"/>
        <dbReference type="ChEBI" id="CHEBI:90725"/>
        <dbReference type="ChEBI" id="CHEBI:90736"/>
        <dbReference type="EC" id="2.3.1.199"/>
    </reaction>
</comment>
<keyword evidence="6 10" id="KW-1133">Transmembrane helix</keyword>
<dbReference type="GO" id="GO:0009922">
    <property type="term" value="F:fatty acid elongase activity"/>
    <property type="evidence" value="ECO:0007669"/>
    <property type="project" value="UniProtKB-EC"/>
</dbReference>
<feature type="non-terminal residue" evidence="12">
    <location>
        <position position="1"/>
    </location>
</feature>
<evidence type="ECO:0000256" key="10">
    <source>
        <dbReference type="RuleBase" id="RU361115"/>
    </source>
</evidence>
<keyword evidence="3 10" id="KW-0808">Transferase</keyword>
<dbReference type="InterPro" id="IPR002076">
    <property type="entry name" value="ELO_fam"/>
</dbReference>
<comment type="caution">
    <text evidence="10">Lacks conserved residue(s) required for the propagation of feature annotation.</text>
</comment>
<comment type="subcellular location">
    <subcellularLocation>
        <location evidence="1">Membrane</location>
        <topology evidence="1">Multi-pass membrane protein</topology>
    </subcellularLocation>
</comment>
<dbReference type="GeneID" id="106750997"/>
<keyword evidence="8 10" id="KW-0472">Membrane</keyword>
<evidence type="ECO:0000256" key="6">
    <source>
        <dbReference type="ARBA" id="ARBA00022989"/>
    </source>
</evidence>
<organism evidence="11 12">
    <name type="scientific">Dinoponera quadriceps</name>
    <name type="common">South American ant</name>
    <dbReference type="NCBI Taxonomy" id="609295"/>
    <lineage>
        <taxon>Eukaryota</taxon>
        <taxon>Metazoa</taxon>
        <taxon>Ecdysozoa</taxon>
        <taxon>Arthropoda</taxon>
        <taxon>Hexapoda</taxon>
        <taxon>Insecta</taxon>
        <taxon>Pterygota</taxon>
        <taxon>Neoptera</taxon>
        <taxon>Endopterygota</taxon>
        <taxon>Hymenoptera</taxon>
        <taxon>Apocrita</taxon>
        <taxon>Aculeata</taxon>
        <taxon>Formicoidea</taxon>
        <taxon>Formicidae</taxon>
        <taxon>Ponerinae</taxon>
        <taxon>Ponerini</taxon>
        <taxon>Dinoponera</taxon>
    </lineage>
</organism>
<gene>
    <name evidence="12" type="primary">LOC106750997</name>
</gene>
<dbReference type="GO" id="GO:0034625">
    <property type="term" value="P:fatty acid elongation, monounsaturated fatty acid"/>
    <property type="evidence" value="ECO:0007669"/>
    <property type="project" value="TreeGrafter"/>
</dbReference>
<keyword evidence="4 10" id="KW-0812">Transmembrane</keyword>
<evidence type="ECO:0000256" key="1">
    <source>
        <dbReference type="ARBA" id="ARBA00004141"/>
    </source>
</evidence>
<dbReference type="GO" id="GO:0034626">
    <property type="term" value="P:fatty acid elongation, polyunsaturated fatty acid"/>
    <property type="evidence" value="ECO:0007669"/>
    <property type="project" value="TreeGrafter"/>
</dbReference>
<protein>
    <recommendedName>
        <fullName evidence="10">Elongation of very long chain fatty acids protein</fullName>
        <ecNumber evidence="10">2.3.1.199</ecNumber>
    </recommendedName>
    <alternativeName>
        <fullName evidence="10">Very-long-chain 3-oxoacyl-CoA synthase</fullName>
    </alternativeName>
</protein>
<keyword evidence="7 10" id="KW-0443">Lipid metabolism</keyword>
<keyword evidence="11" id="KW-1185">Reference proteome</keyword>
<accession>A0A6P3YB12</accession>
<evidence type="ECO:0000256" key="7">
    <source>
        <dbReference type="ARBA" id="ARBA00023098"/>
    </source>
</evidence>
<dbReference type="GO" id="GO:0030148">
    <property type="term" value="P:sphingolipid biosynthetic process"/>
    <property type="evidence" value="ECO:0007669"/>
    <property type="project" value="TreeGrafter"/>
</dbReference>